<evidence type="ECO:0000313" key="12">
    <source>
        <dbReference type="EMBL" id="KAK9695076.1"/>
    </source>
</evidence>
<dbReference type="GO" id="GO:0005634">
    <property type="term" value="C:nucleus"/>
    <property type="evidence" value="ECO:0007669"/>
    <property type="project" value="UniProtKB-SubCell"/>
</dbReference>
<dbReference type="FunFam" id="3.30.160.60:FF:000125">
    <property type="entry name" value="Putative zinc finger protein 143"/>
    <property type="match status" value="1"/>
</dbReference>
<evidence type="ECO:0000256" key="9">
    <source>
        <dbReference type="ARBA" id="ARBA00023242"/>
    </source>
</evidence>
<keyword evidence="4 10" id="KW-0863">Zinc-finger</keyword>
<evidence type="ECO:0000256" key="3">
    <source>
        <dbReference type="ARBA" id="ARBA00022737"/>
    </source>
</evidence>
<evidence type="ECO:0000256" key="6">
    <source>
        <dbReference type="ARBA" id="ARBA00023015"/>
    </source>
</evidence>
<comment type="subcellular location">
    <subcellularLocation>
        <location evidence="1">Nucleus</location>
    </subcellularLocation>
</comment>
<dbReference type="EMBL" id="JASPKY010000492">
    <property type="protein sequence ID" value="KAK9695076.1"/>
    <property type="molecule type" value="Genomic_DNA"/>
</dbReference>
<feature type="domain" description="C2H2-type" evidence="11">
    <location>
        <begin position="220"/>
        <end position="247"/>
    </location>
</feature>
<feature type="domain" description="C2H2-type" evidence="11">
    <location>
        <begin position="190"/>
        <end position="219"/>
    </location>
</feature>
<dbReference type="InterPro" id="IPR036236">
    <property type="entry name" value="Znf_C2H2_sf"/>
</dbReference>
<dbReference type="InterPro" id="IPR013087">
    <property type="entry name" value="Znf_C2H2_type"/>
</dbReference>
<evidence type="ECO:0000256" key="4">
    <source>
        <dbReference type="ARBA" id="ARBA00022771"/>
    </source>
</evidence>
<evidence type="ECO:0000256" key="1">
    <source>
        <dbReference type="ARBA" id="ARBA00004123"/>
    </source>
</evidence>
<feature type="domain" description="C2H2-type" evidence="11">
    <location>
        <begin position="308"/>
        <end position="337"/>
    </location>
</feature>
<dbReference type="PROSITE" id="PS50157">
    <property type="entry name" value="ZINC_FINGER_C2H2_2"/>
    <property type="match status" value="7"/>
</dbReference>
<gene>
    <name evidence="12" type="ORF">QE152_g33117</name>
</gene>
<keyword evidence="13" id="KW-1185">Reference proteome</keyword>
<feature type="domain" description="C2H2-type" evidence="11">
    <location>
        <begin position="278"/>
        <end position="307"/>
    </location>
</feature>
<comment type="caution">
    <text evidence="12">The sequence shown here is derived from an EMBL/GenBank/DDBJ whole genome shotgun (WGS) entry which is preliminary data.</text>
</comment>
<dbReference type="SMART" id="SM00355">
    <property type="entry name" value="ZnF_C2H2"/>
    <property type="match status" value="7"/>
</dbReference>
<keyword evidence="9" id="KW-0539">Nucleus</keyword>
<dbReference type="Pfam" id="PF00096">
    <property type="entry name" value="zf-C2H2"/>
    <property type="match status" value="7"/>
</dbReference>
<dbReference type="AlphaFoldDB" id="A0AAW1IYI4"/>
<keyword evidence="7" id="KW-0238">DNA-binding</keyword>
<dbReference type="GO" id="GO:0000978">
    <property type="term" value="F:RNA polymerase II cis-regulatory region sequence-specific DNA binding"/>
    <property type="evidence" value="ECO:0007669"/>
    <property type="project" value="TreeGrafter"/>
</dbReference>
<dbReference type="Gene3D" id="3.30.160.60">
    <property type="entry name" value="Classic Zinc Finger"/>
    <property type="match status" value="7"/>
</dbReference>
<evidence type="ECO:0000313" key="13">
    <source>
        <dbReference type="Proteomes" id="UP001458880"/>
    </source>
</evidence>
<reference evidence="12 13" key="1">
    <citation type="journal article" date="2024" name="BMC Genomics">
        <title>De novo assembly and annotation of Popillia japonica's genome with initial clues to its potential as an invasive pest.</title>
        <authorList>
            <person name="Cucini C."/>
            <person name="Boschi S."/>
            <person name="Funari R."/>
            <person name="Cardaioli E."/>
            <person name="Iannotti N."/>
            <person name="Marturano G."/>
            <person name="Paoli F."/>
            <person name="Bruttini M."/>
            <person name="Carapelli A."/>
            <person name="Frati F."/>
            <person name="Nardi F."/>
        </authorList>
    </citation>
    <scope>NUCLEOTIDE SEQUENCE [LARGE SCALE GENOMIC DNA]</scope>
    <source>
        <strain evidence="12">DMR45628</strain>
    </source>
</reference>
<keyword evidence="8" id="KW-0804">Transcription</keyword>
<accession>A0AAW1IYI4</accession>
<dbReference type="PANTHER" id="PTHR19818:SF151">
    <property type="entry name" value="ZINC FINGER PROTEIN 76"/>
    <property type="match status" value="1"/>
</dbReference>
<evidence type="ECO:0000256" key="8">
    <source>
        <dbReference type="ARBA" id="ARBA00023163"/>
    </source>
</evidence>
<proteinExistence type="predicted"/>
<evidence type="ECO:0000256" key="7">
    <source>
        <dbReference type="ARBA" id="ARBA00023125"/>
    </source>
</evidence>
<dbReference type="InterPro" id="IPR050329">
    <property type="entry name" value="GLI_C2H2-zinc-finger"/>
</dbReference>
<evidence type="ECO:0000256" key="10">
    <source>
        <dbReference type="PROSITE-ProRule" id="PRU00042"/>
    </source>
</evidence>
<keyword evidence="3" id="KW-0677">Repeat</keyword>
<dbReference type="SUPFAM" id="SSF57667">
    <property type="entry name" value="beta-beta-alpha zinc fingers"/>
    <property type="match status" value="3"/>
</dbReference>
<dbReference type="GO" id="GO:0045944">
    <property type="term" value="P:positive regulation of transcription by RNA polymerase II"/>
    <property type="evidence" value="ECO:0007669"/>
    <property type="project" value="UniProtKB-ARBA"/>
</dbReference>
<dbReference type="PROSITE" id="PS00028">
    <property type="entry name" value="ZINC_FINGER_C2H2_1"/>
    <property type="match status" value="7"/>
</dbReference>
<dbReference type="GO" id="GO:0000981">
    <property type="term" value="F:DNA-binding transcription factor activity, RNA polymerase II-specific"/>
    <property type="evidence" value="ECO:0007669"/>
    <property type="project" value="TreeGrafter"/>
</dbReference>
<organism evidence="12 13">
    <name type="scientific">Popillia japonica</name>
    <name type="common">Japanese beetle</name>
    <dbReference type="NCBI Taxonomy" id="7064"/>
    <lineage>
        <taxon>Eukaryota</taxon>
        <taxon>Metazoa</taxon>
        <taxon>Ecdysozoa</taxon>
        <taxon>Arthropoda</taxon>
        <taxon>Hexapoda</taxon>
        <taxon>Insecta</taxon>
        <taxon>Pterygota</taxon>
        <taxon>Neoptera</taxon>
        <taxon>Endopterygota</taxon>
        <taxon>Coleoptera</taxon>
        <taxon>Polyphaga</taxon>
        <taxon>Scarabaeiformia</taxon>
        <taxon>Scarabaeidae</taxon>
        <taxon>Rutelinae</taxon>
        <taxon>Popillia</taxon>
    </lineage>
</organism>
<evidence type="ECO:0000259" key="11">
    <source>
        <dbReference type="PROSITE" id="PS50157"/>
    </source>
</evidence>
<evidence type="ECO:0000256" key="5">
    <source>
        <dbReference type="ARBA" id="ARBA00022833"/>
    </source>
</evidence>
<keyword evidence="5" id="KW-0862">Zinc</keyword>
<keyword evidence="2" id="KW-0479">Metal-binding</keyword>
<feature type="domain" description="C2H2-type" evidence="11">
    <location>
        <begin position="248"/>
        <end position="277"/>
    </location>
</feature>
<dbReference type="GO" id="GO:0008270">
    <property type="term" value="F:zinc ion binding"/>
    <property type="evidence" value="ECO:0007669"/>
    <property type="project" value="UniProtKB-KW"/>
</dbReference>
<feature type="domain" description="C2H2-type" evidence="11">
    <location>
        <begin position="160"/>
        <end position="189"/>
    </location>
</feature>
<evidence type="ECO:0000256" key="2">
    <source>
        <dbReference type="ARBA" id="ARBA00022723"/>
    </source>
</evidence>
<protein>
    <submittedName>
        <fullName evidence="12">Zinc finger, C2H2 type</fullName>
    </submittedName>
</protein>
<dbReference type="FunFam" id="3.30.160.60:FF:000071">
    <property type="entry name" value="Putative zinc finger protein 143"/>
    <property type="match status" value="1"/>
</dbReference>
<sequence length="410" mass="47103">MDITNEEPIYQYYTIVNDQEVELEDEDKSIIYLTFGQNESEEDTVLPQTTIFTNTNEEEEPETIDIPNLKVISFTDGEIYVTDNEENLTAVQPELVCREESILPTLDESVEESEETDATEEFQEIKLEDGTCAIIDKKLWTSLLENANAKSQESKKKKKFPCMYYGCDKVYSTAQHLTVHIRSHTGVRPYQCTVEGCEKSFAKGYSLKAHLRIHTDEKPYGCGMCTKQFKTSGDLQKHIRTHTGEKPFKCPIEGCGRSFTTSNIRKVHIRSHTGERPYVCEKPMCGKAFASATNYKNHMRIHSGEKPYVCSVQGCDKRFTEYSSLYKHNMVHKPYKPFKCNYCGQFCKQENTLKAHKRSIHGVVITPDGTEIMIKKQSDPNLIYQQITENNELRKPDIIVELEDAEDENE</sequence>
<dbReference type="FunFam" id="3.30.160.60:FF:000349">
    <property type="entry name" value="metal regulatory transcription factor 1"/>
    <property type="match status" value="1"/>
</dbReference>
<dbReference type="Proteomes" id="UP001458880">
    <property type="component" value="Unassembled WGS sequence"/>
</dbReference>
<feature type="domain" description="C2H2-type" evidence="11">
    <location>
        <begin position="338"/>
        <end position="361"/>
    </location>
</feature>
<name>A0AAW1IYI4_POPJA</name>
<keyword evidence="6" id="KW-0805">Transcription regulation</keyword>
<dbReference type="PANTHER" id="PTHR19818">
    <property type="entry name" value="ZINC FINGER PROTEIN ZIC AND GLI"/>
    <property type="match status" value="1"/>
</dbReference>
<dbReference type="FunFam" id="3.30.160.60:FF:001102">
    <property type="entry name" value="Transcription factor IIIA"/>
    <property type="match status" value="1"/>
</dbReference>
<dbReference type="FunFam" id="3.30.160.60:FF:000072">
    <property type="entry name" value="zinc finger protein 143 isoform X1"/>
    <property type="match status" value="1"/>
</dbReference>